<evidence type="ECO:0000313" key="2">
    <source>
        <dbReference type="Proteomes" id="UP000239711"/>
    </source>
</evidence>
<evidence type="ECO:0008006" key="3">
    <source>
        <dbReference type="Google" id="ProtNLM"/>
    </source>
</evidence>
<organism evidence="1 2">
    <name type="scientific">Sphingobacterium haloxyli</name>
    <dbReference type="NCBI Taxonomy" id="2100533"/>
    <lineage>
        <taxon>Bacteria</taxon>
        <taxon>Pseudomonadati</taxon>
        <taxon>Bacteroidota</taxon>
        <taxon>Sphingobacteriia</taxon>
        <taxon>Sphingobacteriales</taxon>
        <taxon>Sphingobacteriaceae</taxon>
        <taxon>Sphingobacterium</taxon>
    </lineage>
</organism>
<dbReference type="Proteomes" id="UP000239711">
    <property type="component" value="Unassembled WGS sequence"/>
</dbReference>
<dbReference type="Gene3D" id="2.180.10.10">
    <property type="entry name" value="RHS repeat-associated core"/>
    <property type="match status" value="1"/>
</dbReference>
<comment type="caution">
    <text evidence="1">The sequence shown here is derived from an EMBL/GenBank/DDBJ whole genome shotgun (WGS) entry which is preliminary data.</text>
</comment>
<gene>
    <name evidence="1" type="ORF">C5745_19850</name>
</gene>
<name>A0A2S9ISJ9_9SPHI</name>
<dbReference type="InterPro" id="IPR055015">
    <property type="entry name" value="GCX_COOH"/>
</dbReference>
<feature type="non-terminal residue" evidence="1">
    <location>
        <position position="389"/>
    </location>
</feature>
<dbReference type="RefSeq" id="WP_165793157.1">
    <property type="nucleotide sequence ID" value="NZ_PVBQ01000044.1"/>
</dbReference>
<reference evidence="1 2" key="1">
    <citation type="submission" date="2018-02" db="EMBL/GenBank/DDBJ databases">
        <title>The draft genome of Sphingobacterium sp. 5JN-11.</title>
        <authorList>
            <person name="Liu L."/>
            <person name="Li L."/>
            <person name="Liang L."/>
            <person name="Zhang X."/>
            <person name="Wang T."/>
        </authorList>
    </citation>
    <scope>NUCLEOTIDE SEQUENCE [LARGE SCALE GENOMIC DNA]</scope>
    <source>
        <strain evidence="1 2">5JN-11</strain>
    </source>
</reference>
<protein>
    <recommendedName>
        <fullName evidence="3">Sugar-binding protein</fullName>
    </recommendedName>
</protein>
<dbReference type="NCBIfam" id="NF045639">
    <property type="entry name" value="GCX_COOH"/>
    <property type="match status" value="1"/>
</dbReference>
<keyword evidence="2" id="KW-1185">Reference proteome</keyword>
<sequence>KVSKDDGSAPLLTVNYYDKRARLIETVSNNHLGGVDRVTNTYSFTGELLTSRREHRATPTGTATTVLTKNIYDHVGRLVETRKEVTGQPEIIQSKLVYNEIGQLKTKVLHAIDEGTDIAAHIVLDEIMASGQIYQKKASSSILLKPGFHAPAGSNFHASIVPGNALQTIQYTYNPRGWLTSTRSEDFESELRYEDGSVPQYNGNISEQRWKHGDGTAKWFTYAYDALNRLKDGNSVNGDMHEVLTYDEMGNIESLRRDNGAVTSYTYNGNRLTSLSGGLTGSYLYDANGNVKTDRMETHFTYNYLNLPKTVNRAQSGSNPAVGVQYLYDALGTKLRKTSTVGGTITTRDYVSGIEYKKVGSAASAIEMIHTEEGYLQRNANTNTYTYHY</sequence>
<feature type="non-terminal residue" evidence="1">
    <location>
        <position position="1"/>
    </location>
</feature>
<accession>A0A2S9ISJ9</accession>
<evidence type="ECO:0000313" key="1">
    <source>
        <dbReference type="EMBL" id="PRD43497.1"/>
    </source>
</evidence>
<proteinExistence type="predicted"/>
<dbReference type="EMBL" id="PVBQ01000044">
    <property type="protein sequence ID" value="PRD43497.1"/>
    <property type="molecule type" value="Genomic_DNA"/>
</dbReference>
<dbReference type="AlphaFoldDB" id="A0A2S9ISJ9"/>